<evidence type="ECO:0000256" key="1">
    <source>
        <dbReference type="SAM" id="Phobius"/>
    </source>
</evidence>
<dbReference type="Proteomes" id="UP000643525">
    <property type="component" value="Unassembled WGS sequence"/>
</dbReference>
<accession>A0ABR9JED8</accession>
<gene>
    <name evidence="2" type="ORF">H4W27_001407</name>
</gene>
<feature type="transmembrane region" description="Helical" evidence="1">
    <location>
        <begin position="27"/>
        <end position="48"/>
    </location>
</feature>
<keyword evidence="1" id="KW-0472">Membrane</keyword>
<evidence type="ECO:0008006" key="4">
    <source>
        <dbReference type="Google" id="ProtNLM"/>
    </source>
</evidence>
<evidence type="ECO:0000313" key="2">
    <source>
        <dbReference type="EMBL" id="MBE1524289.1"/>
    </source>
</evidence>
<comment type="caution">
    <text evidence="2">The sequence shown here is derived from an EMBL/GenBank/DDBJ whole genome shotgun (WGS) entry which is preliminary data.</text>
</comment>
<dbReference type="EMBL" id="JADBED010000001">
    <property type="protein sequence ID" value="MBE1524289.1"/>
    <property type="molecule type" value="Genomic_DNA"/>
</dbReference>
<dbReference type="RefSeq" id="WP_192595323.1">
    <property type="nucleotide sequence ID" value="NZ_BAAALJ010000024.1"/>
</dbReference>
<name>A0ABR9JED8_9MICC</name>
<evidence type="ECO:0000313" key="3">
    <source>
        <dbReference type="Proteomes" id="UP000643525"/>
    </source>
</evidence>
<keyword evidence="1" id="KW-1133">Transmembrane helix</keyword>
<proteinExistence type="predicted"/>
<sequence>MTRLWLFLSSIAPGVIVVGIRALGESWIAGSITILVGFLLIPAGFRAIRIRKDVEPIPLSISGVKDESIQVPTYLISLVFPFLFVTINDPWSLTAYAVFIVFVGLILAQSETSLINPILLLRGFRIYDATTVSEGSVTIISKKKPRPGSHENGYVLSNHTYIVRNS</sequence>
<feature type="transmembrane region" description="Helical" evidence="1">
    <location>
        <begin position="93"/>
        <end position="115"/>
    </location>
</feature>
<reference evidence="2 3" key="1">
    <citation type="submission" date="2020-10" db="EMBL/GenBank/DDBJ databases">
        <title>Sequencing the genomes of 1000 actinobacteria strains.</title>
        <authorList>
            <person name="Klenk H.-P."/>
        </authorList>
    </citation>
    <scope>NUCLEOTIDE SEQUENCE [LARGE SCALE GENOMIC DNA]</scope>
    <source>
        <strain evidence="2 3">DSM 15666</strain>
    </source>
</reference>
<organism evidence="2 3">
    <name type="scientific">Nesterenkonia lutea</name>
    <dbReference type="NCBI Taxonomy" id="272919"/>
    <lineage>
        <taxon>Bacteria</taxon>
        <taxon>Bacillati</taxon>
        <taxon>Actinomycetota</taxon>
        <taxon>Actinomycetes</taxon>
        <taxon>Micrococcales</taxon>
        <taxon>Micrococcaceae</taxon>
        <taxon>Nesterenkonia</taxon>
    </lineage>
</organism>
<keyword evidence="3" id="KW-1185">Reference proteome</keyword>
<keyword evidence="1" id="KW-0812">Transmembrane</keyword>
<protein>
    <recommendedName>
        <fullName evidence="4">DUF1616 domain-containing protein</fullName>
    </recommendedName>
</protein>
<feature type="transmembrane region" description="Helical" evidence="1">
    <location>
        <begin position="69"/>
        <end position="87"/>
    </location>
</feature>